<dbReference type="EMBL" id="JAGMVJ010000015">
    <property type="protein sequence ID" value="KAH7080684.1"/>
    <property type="molecule type" value="Genomic_DNA"/>
</dbReference>
<accession>A0A8K0VVL2</accession>
<dbReference type="InterPro" id="IPR000210">
    <property type="entry name" value="BTB/POZ_dom"/>
</dbReference>
<evidence type="ECO:0000313" key="4">
    <source>
        <dbReference type="Proteomes" id="UP000813461"/>
    </source>
</evidence>
<organism evidence="3 4">
    <name type="scientific">Paraphoma chrysanthemicola</name>
    <dbReference type="NCBI Taxonomy" id="798071"/>
    <lineage>
        <taxon>Eukaryota</taxon>
        <taxon>Fungi</taxon>
        <taxon>Dikarya</taxon>
        <taxon>Ascomycota</taxon>
        <taxon>Pezizomycotina</taxon>
        <taxon>Dothideomycetes</taxon>
        <taxon>Pleosporomycetidae</taxon>
        <taxon>Pleosporales</taxon>
        <taxon>Pleosporineae</taxon>
        <taxon>Phaeosphaeriaceae</taxon>
        <taxon>Paraphoma</taxon>
    </lineage>
</organism>
<comment type="caution">
    <text evidence="3">The sequence shown here is derived from an EMBL/GenBank/DDBJ whole genome shotgun (WGS) entry which is preliminary data.</text>
</comment>
<feature type="domain" description="BTB" evidence="2">
    <location>
        <begin position="70"/>
        <end position="165"/>
    </location>
</feature>
<dbReference type="OrthoDB" id="6359816at2759"/>
<feature type="region of interest" description="Disordered" evidence="1">
    <location>
        <begin position="238"/>
        <end position="266"/>
    </location>
</feature>
<dbReference type="SUPFAM" id="SSF54695">
    <property type="entry name" value="POZ domain"/>
    <property type="match status" value="1"/>
</dbReference>
<sequence>MEFTSTEDAAAFQYLIEKITLSAGSFISWYEVPQNVAFMRGDFDMVKLGYVNKPPQAWMATSTESSEWRRLRRTGEWSDLTIAAEDETFDVHRFRLCQEFVYFRDVCSESSSSVFNSMTGSLFTGFALRSEIEKARHMAKLLDIFIAADKYGLKKVKHKVSEAIIDRLPFVIDTMIMVDVAINVYNEQFPCVDSGLHGFVIAQIDARLPAILEDQGVWNVLAGSKTVLKALHGHQCDLRDNNPSRNPLTPPVSRTSNQKKRRAQDMARIEGEHLAEDTNPANGHLDNLTAKLRESSSHHF</sequence>
<dbReference type="InterPro" id="IPR011333">
    <property type="entry name" value="SKP1/BTB/POZ_sf"/>
</dbReference>
<dbReference type="Gene3D" id="3.30.710.10">
    <property type="entry name" value="Potassium Channel Kv1.1, Chain A"/>
    <property type="match status" value="1"/>
</dbReference>
<dbReference type="Proteomes" id="UP000813461">
    <property type="component" value="Unassembled WGS sequence"/>
</dbReference>
<dbReference type="AlphaFoldDB" id="A0A8K0VVL2"/>
<feature type="compositionally biased region" description="Polar residues" evidence="1">
    <location>
        <begin position="243"/>
        <end position="256"/>
    </location>
</feature>
<reference evidence="3" key="1">
    <citation type="journal article" date="2021" name="Nat. Commun.">
        <title>Genetic determinants of endophytism in the Arabidopsis root mycobiome.</title>
        <authorList>
            <person name="Mesny F."/>
            <person name="Miyauchi S."/>
            <person name="Thiergart T."/>
            <person name="Pickel B."/>
            <person name="Atanasova L."/>
            <person name="Karlsson M."/>
            <person name="Huettel B."/>
            <person name="Barry K.W."/>
            <person name="Haridas S."/>
            <person name="Chen C."/>
            <person name="Bauer D."/>
            <person name="Andreopoulos W."/>
            <person name="Pangilinan J."/>
            <person name="LaButti K."/>
            <person name="Riley R."/>
            <person name="Lipzen A."/>
            <person name="Clum A."/>
            <person name="Drula E."/>
            <person name="Henrissat B."/>
            <person name="Kohler A."/>
            <person name="Grigoriev I.V."/>
            <person name="Martin F.M."/>
            <person name="Hacquard S."/>
        </authorList>
    </citation>
    <scope>NUCLEOTIDE SEQUENCE</scope>
    <source>
        <strain evidence="3">MPI-SDFR-AT-0120</strain>
    </source>
</reference>
<protein>
    <recommendedName>
        <fullName evidence="2">BTB domain-containing protein</fullName>
    </recommendedName>
</protein>
<gene>
    <name evidence="3" type="ORF">FB567DRAFT_605987</name>
</gene>
<evidence type="ECO:0000313" key="3">
    <source>
        <dbReference type="EMBL" id="KAH7080684.1"/>
    </source>
</evidence>
<proteinExistence type="predicted"/>
<evidence type="ECO:0000256" key="1">
    <source>
        <dbReference type="SAM" id="MobiDB-lite"/>
    </source>
</evidence>
<keyword evidence="4" id="KW-1185">Reference proteome</keyword>
<evidence type="ECO:0000259" key="2">
    <source>
        <dbReference type="Pfam" id="PF00651"/>
    </source>
</evidence>
<dbReference type="Pfam" id="PF00651">
    <property type="entry name" value="BTB"/>
    <property type="match status" value="1"/>
</dbReference>
<name>A0A8K0VVL2_9PLEO</name>